<gene>
    <name evidence="2" type="ORF">FEM03_21730</name>
</gene>
<evidence type="ECO:0000313" key="2">
    <source>
        <dbReference type="EMBL" id="TLD68662.1"/>
    </source>
</evidence>
<evidence type="ECO:0000256" key="1">
    <source>
        <dbReference type="SAM" id="Phobius"/>
    </source>
</evidence>
<dbReference type="AlphaFoldDB" id="A0A5R8K8J3"/>
<feature type="transmembrane region" description="Helical" evidence="1">
    <location>
        <begin position="30"/>
        <end position="49"/>
    </location>
</feature>
<dbReference type="RefSeq" id="WP_138088416.1">
    <property type="nucleotide sequence ID" value="NZ_VAUV01000021.1"/>
</dbReference>
<feature type="transmembrane region" description="Helical" evidence="1">
    <location>
        <begin position="6"/>
        <end position="23"/>
    </location>
</feature>
<comment type="caution">
    <text evidence="2">The sequence shown here is derived from an EMBL/GenBank/DDBJ whole genome shotgun (WGS) entry which is preliminary data.</text>
</comment>
<keyword evidence="1" id="KW-1133">Transmembrane helix</keyword>
<keyword evidence="1" id="KW-0472">Membrane</keyword>
<sequence>MMAHLVDWSFLTIALVLPIFIIFKLKWQIAIPLSALVVWISLIFAGLLLESLDPNRDHSPSDTIWTFFGWIGGLLYALTLWIIKNLIQLAITPRN</sequence>
<dbReference type="EMBL" id="VAUV01000021">
    <property type="protein sequence ID" value="TLD68662.1"/>
    <property type="molecule type" value="Genomic_DNA"/>
</dbReference>
<keyword evidence="1" id="KW-0812">Transmembrane</keyword>
<dbReference type="Proteomes" id="UP000306196">
    <property type="component" value="Unassembled WGS sequence"/>
</dbReference>
<protein>
    <submittedName>
        <fullName evidence="2">Uncharacterized protein</fullName>
    </submittedName>
</protein>
<evidence type="ECO:0000313" key="3">
    <source>
        <dbReference type="Proteomes" id="UP000306196"/>
    </source>
</evidence>
<accession>A0A5R8K8J3</accession>
<proteinExistence type="predicted"/>
<feature type="transmembrane region" description="Helical" evidence="1">
    <location>
        <begin position="64"/>
        <end position="83"/>
    </location>
</feature>
<organism evidence="2 3">
    <name type="scientific">Phragmitibacter flavus</name>
    <dbReference type="NCBI Taxonomy" id="2576071"/>
    <lineage>
        <taxon>Bacteria</taxon>
        <taxon>Pseudomonadati</taxon>
        <taxon>Verrucomicrobiota</taxon>
        <taxon>Verrucomicrobiia</taxon>
        <taxon>Verrucomicrobiales</taxon>
        <taxon>Verrucomicrobiaceae</taxon>
        <taxon>Phragmitibacter</taxon>
    </lineage>
</organism>
<name>A0A5R8K8J3_9BACT</name>
<keyword evidence="3" id="KW-1185">Reference proteome</keyword>
<reference evidence="2 3" key="1">
    <citation type="submission" date="2019-05" db="EMBL/GenBank/DDBJ databases">
        <title>Verrucobacter flavum gen. nov., sp. nov. a new member of the family Verrucomicrobiaceae.</title>
        <authorList>
            <person name="Szuroczki S."/>
            <person name="Abbaszade G."/>
            <person name="Szabo A."/>
            <person name="Felfoldi T."/>
            <person name="Schumann P."/>
            <person name="Boka K."/>
            <person name="Keki Z."/>
            <person name="Toumi M."/>
            <person name="Toth E."/>
        </authorList>
    </citation>
    <scope>NUCLEOTIDE SEQUENCE [LARGE SCALE GENOMIC DNA]</scope>
    <source>
        <strain evidence="2 3">MG-N-17</strain>
    </source>
</reference>